<accession>A0ABV8Q6D9</accession>
<feature type="transmembrane region" description="Helical" evidence="1">
    <location>
        <begin position="70"/>
        <end position="92"/>
    </location>
</feature>
<comment type="caution">
    <text evidence="2">The sequence shown here is derived from an EMBL/GenBank/DDBJ whole genome shotgun (WGS) entry which is preliminary data.</text>
</comment>
<sequence length="128" mass="12395">MSFGAATLVSSILLLFAVGVGVGLRLLIGDLVAKPPGVVALWSAELALAAVLGATVGLTAIYVFAVVGLISALGAGLTAYAATAGVLAVRAAPSHHPRALLSGLGHFFGASGASTVGALVAVALSKSF</sequence>
<reference evidence="3" key="1">
    <citation type="journal article" date="2019" name="Int. J. Syst. Evol. Microbiol.">
        <title>The Global Catalogue of Microorganisms (GCM) 10K type strain sequencing project: providing services to taxonomists for standard genome sequencing and annotation.</title>
        <authorList>
            <consortium name="The Broad Institute Genomics Platform"/>
            <consortium name="The Broad Institute Genome Sequencing Center for Infectious Disease"/>
            <person name="Wu L."/>
            <person name="Ma J."/>
        </authorList>
    </citation>
    <scope>NUCLEOTIDE SEQUENCE [LARGE SCALE GENOMIC DNA]</scope>
    <source>
        <strain evidence="3">CGMCC 1.10363</strain>
    </source>
</reference>
<proteinExistence type="predicted"/>
<evidence type="ECO:0000256" key="1">
    <source>
        <dbReference type="SAM" id="Phobius"/>
    </source>
</evidence>
<evidence type="ECO:0000313" key="2">
    <source>
        <dbReference type="EMBL" id="MFC4242939.1"/>
    </source>
</evidence>
<evidence type="ECO:0000313" key="3">
    <source>
        <dbReference type="Proteomes" id="UP001595900"/>
    </source>
</evidence>
<keyword evidence="1" id="KW-1133">Transmembrane helix</keyword>
<organism evidence="2 3">
    <name type="scientific">Gryllotalpicola reticulitermitis</name>
    <dbReference type="NCBI Taxonomy" id="1184153"/>
    <lineage>
        <taxon>Bacteria</taxon>
        <taxon>Bacillati</taxon>
        <taxon>Actinomycetota</taxon>
        <taxon>Actinomycetes</taxon>
        <taxon>Micrococcales</taxon>
        <taxon>Microbacteriaceae</taxon>
        <taxon>Gryllotalpicola</taxon>
    </lineage>
</organism>
<feature type="transmembrane region" description="Helical" evidence="1">
    <location>
        <begin position="39"/>
        <end position="64"/>
    </location>
</feature>
<name>A0ABV8Q6D9_9MICO</name>
<keyword evidence="1" id="KW-0472">Membrane</keyword>
<dbReference type="RefSeq" id="WP_390227893.1">
    <property type="nucleotide sequence ID" value="NZ_JBHSCN010000003.1"/>
</dbReference>
<keyword evidence="3" id="KW-1185">Reference proteome</keyword>
<dbReference type="Proteomes" id="UP001595900">
    <property type="component" value="Unassembled WGS sequence"/>
</dbReference>
<gene>
    <name evidence="2" type="ORF">ACFOYW_06115</name>
</gene>
<keyword evidence="1" id="KW-0812">Transmembrane</keyword>
<feature type="transmembrane region" description="Helical" evidence="1">
    <location>
        <begin position="104"/>
        <end position="124"/>
    </location>
</feature>
<dbReference type="EMBL" id="JBHSCN010000003">
    <property type="protein sequence ID" value="MFC4242939.1"/>
    <property type="molecule type" value="Genomic_DNA"/>
</dbReference>
<protein>
    <submittedName>
        <fullName evidence="2">Uncharacterized protein</fullName>
    </submittedName>
</protein>
<feature type="transmembrane region" description="Helical" evidence="1">
    <location>
        <begin position="6"/>
        <end position="27"/>
    </location>
</feature>